<keyword evidence="2" id="KW-0446">Lipid-binding</keyword>
<dbReference type="PANTHER" id="PTHR33434:SF3">
    <property type="entry name" value="DEGV DOMAIN-CONTAINING PROTEIN YITS"/>
    <property type="match status" value="1"/>
</dbReference>
<name>A0ABS4G2X8_9CLOT</name>
<evidence type="ECO:0000313" key="4">
    <source>
        <dbReference type="Proteomes" id="UP001519271"/>
    </source>
</evidence>
<reference evidence="3 4" key="1">
    <citation type="submission" date="2021-03" db="EMBL/GenBank/DDBJ databases">
        <title>Genomic Encyclopedia of Type Strains, Phase IV (KMG-IV): sequencing the most valuable type-strain genomes for metagenomic binning, comparative biology and taxonomic classification.</title>
        <authorList>
            <person name="Goeker M."/>
        </authorList>
    </citation>
    <scope>NUCLEOTIDE SEQUENCE [LARGE SCALE GENOMIC DNA]</scope>
    <source>
        <strain evidence="3 4">DSM 6139</strain>
    </source>
</reference>
<dbReference type="NCBIfam" id="TIGR00762">
    <property type="entry name" value="DegV"/>
    <property type="match status" value="1"/>
</dbReference>
<dbReference type="EMBL" id="JAGGKC010000007">
    <property type="protein sequence ID" value="MBP1918710.1"/>
    <property type="molecule type" value="Genomic_DNA"/>
</dbReference>
<gene>
    <name evidence="3" type="ORF">J2Z34_001187</name>
</gene>
<evidence type="ECO:0000256" key="1">
    <source>
        <dbReference type="ARBA" id="ARBA00003238"/>
    </source>
</evidence>
<dbReference type="PROSITE" id="PS51482">
    <property type="entry name" value="DEGV"/>
    <property type="match status" value="1"/>
</dbReference>
<dbReference type="Gene3D" id="3.40.50.10170">
    <property type="match status" value="1"/>
</dbReference>
<comment type="function">
    <text evidence="1">May bind long-chain fatty acids, such as palmitate, and may play a role in lipid transport or fatty acid metabolism.</text>
</comment>
<dbReference type="InterPro" id="IPR043168">
    <property type="entry name" value="DegV_C"/>
</dbReference>
<evidence type="ECO:0000256" key="2">
    <source>
        <dbReference type="ARBA" id="ARBA00023121"/>
    </source>
</evidence>
<dbReference type="InterPro" id="IPR050270">
    <property type="entry name" value="DegV_domain_contain"/>
</dbReference>
<keyword evidence="4" id="KW-1185">Reference proteome</keyword>
<evidence type="ECO:0000313" key="3">
    <source>
        <dbReference type="EMBL" id="MBP1918710.1"/>
    </source>
</evidence>
<dbReference type="PANTHER" id="PTHR33434">
    <property type="entry name" value="DEGV DOMAIN-CONTAINING PROTEIN DR_1986-RELATED"/>
    <property type="match status" value="1"/>
</dbReference>
<protein>
    <submittedName>
        <fullName evidence="3">DegV family protein with EDD domain</fullName>
    </submittedName>
</protein>
<dbReference type="Gene3D" id="3.30.1180.10">
    <property type="match status" value="1"/>
</dbReference>
<dbReference type="RefSeq" id="WP_209458936.1">
    <property type="nucleotide sequence ID" value="NZ_JAGGKC010000007.1"/>
</dbReference>
<proteinExistence type="predicted"/>
<sequence length="282" mass="31332">MNKIALVTDSACDLTDEELKECGARLLPLRIIYADREYRDRVEIHPDEVYANLEKEVPKTSLPSGEDIEILYNELKNEGYTHVLGVFISSGLSGTANAVKMYAEEQPSMVTHVFDTKNLSMAEGITVLEAGRLIKSGIGIEEILEKLSAFQETIDTYYYVDTLEYLMKGGRIGKVAGTIGQLLNMKPIISVNRDGIYYTIAKAKGRKQALLRLVGILEENLEKYKCKVYVMHGAALEEGKALVDTIMKMKNVQSMDLRQISPALGVHTGKGLLGICIQRNPL</sequence>
<accession>A0ABS4G2X8</accession>
<comment type="caution">
    <text evidence="3">The sequence shown here is derived from an EMBL/GenBank/DDBJ whole genome shotgun (WGS) entry which is preliminary data.</text>
</comment>
<organism evidence="3 4">
    <name type="scientific">Youngiibacter multivorans</name>
    <dbReference type="NCBI Taxonomy" id="937251"/>
    <lineage>
        <taxon>Bacteria</taxon>
        <taxon>Bacillati</taxon>
        <taxon>Bacillota</taxon>
        <taxon>Clostridia</taxon>
        <taxon>Eubacteriales</taxon>
        <taxon>Clostridiaceae</taxon>
        <taxon>Youngiibacter</taxon>
    </lineage>
</organism>
<dbReference type="InterPro" id="IPR003797">
    <property type="entry name" value="DegV"/>
</dbReference>
<dbReference type="Pfam" id="PF02645">
    <property type="entry name" value="DegV"/>
    <property type="match status" value="1"/>
</dbReference>
<dbReference type="Proteomes" id="UP001519271">
    <property type="component" value="Unassembled WGS sequence"/>
</dbReference>
<dbReference type="SUPFAM" id="SSF82549">
    <property type="entry name" value="DAK1/DegV-like"/>
    <property type="match status" value="1"/>
</dbReference>